<dbReference type="EC" id="5.2.1.8" evidence="3 6"/>
<dbReference type="OrthoDB" id="9814548at2"/>
<dbReference type="PANTHER" id="PTHR43811">
    <property type="entry name" value="FKBP-TYPE PEPTIDYL-PROLYL CIS-TRANS ISOMERASE FKPA"/>
    <property type="match status" value="1"/>
</dbReference>
<gene>
    <name evidence="9" type="ORF">E2605_03745</name>
</gene>
<evidence type="ECO:0000259" key="8">
    <source>
        <dbReference type="PROSITE" id="PS50059"/>
    </source>
</evidence>
<dbReference type="GO" id="GO:0006457">
    <property type="term" value="P:protein folding"/>
    <property type="evidence" value="ECO:0007669"/>
    <property type="project" value="InterPro"/>
</dbReference>
<dbReference type="Gene3D" id="1.10.287.460">
    <property type="entry name" value="Peptidyl-prolyl cis-trans isomerase, FKBP-type, N-terminal domain"/>
    <property type="match status" value="1"/>
</dbReference>
<evidence type="ECO:0000256" key="6">
    <source>
        <dbReference type="PROSITE-ProRule" id="PRU00277"/>
    </source>
</evidence>
<dbReference type="InterPro" id="IPR046357">
    <property type="entry name" value="PPIase_dom_sf"/>
</dbReference>
<sequence length="342" mass="37595">MKYITLSALLLAGICTSGYVSAKKKDKKQQATEPAVTLTTTPLTTETDTLSYAFGVSLSEGGLSQYLQQLGLISDTAQIRSDYENQINSATAQAEKDRLSQELSAKLDSVTTANNFNTQQLFKGILEKLESKDTNKAYTSGLEIGGQLLSMSDRFSEQAFGASGNKLNNTALYEGVKDYISKQPLRVENSQQLMNDKMAEMTAKADAQKKEQYAETIAAGEKFMAENAQKEGVVTLEDGLQYKIIKEGTGPKPTLSDQVKVHYKGTFIDGTVFDSSIDRGEPIVFGLTGVIKGWTEILQLMPVGSKWEVYIPYDLAYGDAERGNMKPYSNLIFEIELLEIVK</sequence>
<comment type="similarity">
    <text evidence="2">Belongs to the FKBP-type PPIase family.</text>
</comment>
<evidence type="ECO:0000256" key="5">
    <source>
        <dbReference type="ARBA" id="ARBA00023235"/>
    </source>
</evidence>
<reference evidence="9 10" key="1">
    <citation type="submission" date="2019-03" db="EMBL/GenBank/DDBJ databases">
        <title>San Antonio Military Medical Center submission to MRSN (WRAIR), pending publication.</title>
        <authorList>
            <person name="Blyth D.M."/>
            <person name="Mccarthy S.L."/>
            <person name="Schall S.E."/>
            <person name="Stam J.A."/>
            <person name="Ong A.C."/>
            <person name="Mcgann P.T."/>
        </authorList>
    </citation>
    <scope>NUCLEOTIDE SEQUENCE [LARGE SCALE GENOMIC DNA]</scope>
    <source>
        <strain evidence="9 10">MRSN571793</strain>
    </source>
</reference>
<dbReference type="InterPro" id="IPR001179">
    <property type="entry name" value="PPIase_FKBP_dom"/>
</dbReference>
<feature type="domain" description="PPIase FKBP-type" evidence="8">
    <location>
        <begin position="256"/>
        <end position="341"/>
    </location>
</feature>
<dbReference type="Gene3D" id="3.10.50.40">
    <property type="match status" value="1"/>
</dbReference>
<dbReference type="PANTHER" id="PTHR43811:SF19">
    <property type="entry name" value="39 KDA FK506-BINDING NUCLEAR PROTEIN"/>
    <property type="match status" value="1"/>
</dbReference>
<dbReference type="Pfam" id="PF01346">
    <property type="entry name" value="FKBP_N"/>
    <property type="match status" value="1"/>
</dbReference>
<dbReference type="InterPro" id="IPR000774">
    <property type="entry name" value="PPIase_FKBP_N"/>
</dbReference>
<keyword evidence="5 6" id="KW-0413">Isomerase</keyword>
<dbReference type="EMBL" id="SOML01000002">
    <property type="protein sequence ID" value="TFD97741.1"/>
    <property type="molecule type" value="Genomic_DNA"/>
</dbReference>
<feature type="signal peptide" evidence="7">
    <location>
        <begin position="1"/>
        <end position="22"/>
    </location>
</feature>
<dbReference type="GO" id="GO:0003755">
    <property type="term" value="F:peptidyl-prolyl cis-trans isomerase activity"/>
    <property type="evidence" value="ECO:0007669"/>
    <property type="project" value="UniProtKB-KW"/>
</dbReference>
<evidence type="ECO:0000256" key="2">
    <source>
        <dbReference type="ARBA" id="ARBA00006577"/>
    </source>
</evidence>
<keyword evidence="7" id="KW-0732">Signal</keyword>
<keyword evidence="10" id="KW-1185">Reference proteome</keyword>
<dbReference type="Proteomes" id="UP000297861">
    <property type="component" value="Unassembled WGS sequence"/>
</dbReference>
<dbReference type="AlphaFoldDB" id="A0A4Y8L657"/>
<evidence type="ECO:0000313" key="10">
    <source>
        <dbReference type="Proteomes" id="UP000297861"/>
    </source>
</evidence>
<proteinExistence type="inferred from homology"/>
<evidence type="ECO:0000256" key="3">
    <source>
        <dbReference type="ARBA" id="ARBA00013194"/>
    </source>
</evidence>
<comment type="caution">
    <text evidence="9">The sequence shown here is derived from an EMBL/GenBank/DDBJ whole genome shotgun (WGS) entry which is preliminary data.</text>
</comment>
<keyword evidence="4 6" id="KW-0697">Rotamase</keyword>
<comment type="catalytic activity">
    <reaction evidence="1 6">
        <text>[protein]-peptidylproline (omega=180) = [protein]-peptidylproline (omega=0)</text>
        <dbReference type="Rhea" id="RHEA:16237"/>
        <dbReference type="Rhea" id="RHEA-COMP:10747"/>
        <dbReference type="Rhea" id="RHEA-COMP:10748"/>
        <dbReference type="ChEBI" id="CHEBI:83833"/>
        <dbReference type="ChEBI" id="CHEBI:83834"/>
        <dbReference type="EC" id="5.2.1.8"/>
    </reaction>
</comment>
<dbReference type="PROSITE" id="PS50059">
    <property type="entry name" value="FKBP_PPIASE"/>
    <property type="match status" value="1"/>
</dbReference>
<protein>
    <recommendedName>
        <fullName evidence="3 6">peptidylprolyl isomerase</fullName>
        <ecNumber evidence="3 6">5.2.1.8</ecNumber>
    </recommendedName>
</protein>
<feature type="chain" id="PRO_5021388113" description="peptidylprolyl isomerase" evidence="7">
    <location>
        <begin position="23"/>
        <end position="342"/>
    </location>
</feature>
<dbReference type="InterPro" id="IPR036944">
    <property type="entry name" value="PPIase_FKBP_N_sf"/>
</dbReference>
<evidence type="ECO:0000313" key="9">
    <source>
        <dbReference type="EMBL" id="TFD97741.1"/>
    </source>
</evidence>
<dbReference type="RefSeq" id="WP_134435547.1">
    <property type="nucleotide sequence ID" value="NZ_SOML01000002.1"/>
</dbReference>
<evidence type="ECO:0000256" key="1">
    <source>
        <dbReference type="ARBA" id="ARBA00000971"/>
    </source>
</evidence>
<accession>A0A4Y8L657</accession>
<organism evidence="9 10">
    <name type="scientific">Dysgonomonas capnocytophagoides</name>
    <dbReference type="NCBI Taxonomy" id="45254"/>
    <lineage>
        <taxon>Bacteria</taxon>
        <taxon>Pseudomonadati</taxon>
        <taxon>Bacteroidota</taxon>
        <taxon>Bacteroidia</taxon>
        <taxon>Bacteroidales</taxon>
        <taxon>Dysgonomonadaceae</taxon>
        <taxon>Dysgonomonas</taxon>
    </lineage>
</organism>
<name>A0A4Y8L657_9BACT</name>
<dbReference type="STRING" id="1121485.GCA_000426485_03545"/>
<dbReference type="Pfam" id="PF00254">
    <property type="entry name" value="FKBP_C"/>
    <property type="match status" value="1"/>
</dbReference>
<dbReference type="SUPFAM" id="SSF54534">
    <property type="entry name" value="FKBP-like"/>
    <property type="match status" value="1"/>
</dbReference>
<evidence type="ECO:0000256" key="7">
    <source>
        <dbReference type="SAM" id="SignalP"/>
    </source>
</evidence>
<evidence type="ECO:0000256" key="4">
    <source>
        <dbReference type="ARBA" id="ARBA00023110"/>
    </source>
</evidence>